<accession>A0AAV4UQZ3</accession>
<keyword evidence="2" id="KW-1185">Reference proteome</keyword>
<gene>
    <name evidence="1" type="ORF">CDAR_423201</name>
</gene>
<name>A0AAV4UQZ3_9ARAC</name>
<organism evidence="1 2">
    <name type="scientific">Caerostris darwini</name>
    <dbReference type="NCBI Taxonomy" id="1538125"/>
    <lineage>
        <taxon>Eukaryota</taxon>
        <taxon>Metazoa</taxon>
        <taxon>Ecdysozoa</taxon>
        <taxon>Arthropoda</taxon>
        <taxon>Chelicerata</taxon>
        <taxon>Arachnida</taxon>
        <taxon>Araneae</taxon>
        <taxon>Araneomorphae</taxon>
        <taxon>Entelegynae</taxon>
        <taxon>Araneoidea</taxon>
        <taxon>Araneidae</taxon>
        <taxon>Caerostris</taxon>
    </lineage>
</organism>
<proteinExistence type="predicted"/>
<dbReference type="EMBL" id="BPLQ01011759">
    <property type="protein sequence ID" value="GIY60204.1"/>
    <property type="molecule type" value="Genomic_DNA"/>
</dbReference>
<dbReference type="Proteomes" id="UP001054837">
    <property type="component" value="Unassembled WGS sequence"/>
</dbReference>
<evidence type="ECO:0000313" key="2">
    <source>
        <dbReference type="Proteomes" id="UP001054837"/>
    </source>
</evidence>
<protein>
    <submittedName>
        <fullName evidence="1">Uncharacterized protein</fullName>
    </submittedName>
</protein>
<evidence type="ECO:0000313" key="1">
    <source>
        <dbReference type="EMBL" id="GIY60204.1"/>
    </source>
</evidence>
<reference evidence="1 2" key="1">
    <citation type="submission" date="2021-06" db="EMBL/GenBank/DDBJ databases">
        <title>Caerostris darwini draft genome.</title>
        <authorList>
            <person name="Kono N."/>
            <person name="Arakawa K."/>
        </authorList>
    </citation>
    <scope>NUCLEOTIDE SEQUENCE [LARGE SCALE GENOMIC DNA]</scope>
</reference>
<comment type="caution">
    <text evidence="1">The sequence shown here is derived from an EMBL/GenBank/DDBJ whole genome shotgun (WGS) entry which is preliminary data.</text>
</comment>
<dbReference type="AlphaFoldDB" id="A0AAV4UQZ3"/>
<sequence length="81" mass="9126">MVKLVAVHRLIAVIFGGGLRNEDPEELYQSSRFAWGLKSVHGRQKASRVHMAAPKCFKSGAHKMQWKGSRKGKLRAQIRVV</sequence>